<dbReference type="GeneID" id="39734120"/>
<protein>
    <submittedName>
        <fullName evidence="2">Uncharacterized protein</fullName>
    </submittedName>
</protein>
<reference evidence="2 3" key="1">
    <citation type="submission" date="2015-04" db="EMBL/GenBank/DDBJ databases">
        <authorList>
            <consortium name="Pathogen Informatics"/>
        </authorList>
    </citation>
    <scope>NUCLEOTIDE SEQUENCE [LARGE SCALE GENOMIC DNA]</scope>
    <source>
        <strain evidence="2 3">SGS1</strain>
    </source>
</reference>
<feature type="transmembrane region" description="Helical" evidence="1">
    <location>
        <begin position="93"/>
        <end position="112"/>
    </location>
</feature>
<keyword evidence="3" id="KW-1185">Reference proteome</keyword>
<dbReference type="RefSeq" id="XP_028531053.1">
    <property type="nucleotide sequence ID" value="XM_028677556.1"/>
</dbReference>
<gene>
    <name evidence="2" type="ORF">PRELSG_0019300</name>
</gene>
<organism evidence="2 3">
    <name type="scientific">Plasmodium relictum</name>
    <dbReference type="NCBI Taxonomy" id="85471"/>
    <lineage>
        <taxon>Eukaryota</taxon>
        <taxon>Sar</taxon>
        <taxon>Alveolata</taxon>
        <taxon>Apicomplexa</taxon>
        <taxon>Aconoidasida</taxon>
        <taxon>Haemosporida</taxon>
        <taxon>Plasmodiidae</taxon>
        <taxon>Plasmodium</taxon>
        <taxon>Plasmodium (Haemamoeba)</taxon>
    </lineage>
</organism>
<keyword evidence="1" id="KW-1133">Transmembrane helix</keyword>
<accession>A0A1J1GJW7</accession>
<dbReference type="KEGG" id="prel:PRELSG_0019300"/>
<evidence type="ECO:0000256" key="1">
    <source>
        <dbReference type="SAM" id="Phobius"/>
    </source>
</evidence>
<dbReference type="VEuPathDB" id="PlasmoDB:PRELSG_0019300"/>
<dbReference type="EMBL" id="CVMU01000039">
    <property type="protein sequence ID" value="CRG84153.1"/>
    <property type="molecule type" value="Genomic_DNA"/>
</dbReference>
<proteinExistence type="predicted"/>
<keyword evidence="1" id="KW-0472">Membrane</keyword>
<feature type="transmembrane region" description="Helical" evidence="1">
    <location>
        <begin position="124"/>
        <end position="140"/>
    </location>
</feature>
<dbReference type="AlphaFoldDB" id="A0A1J1GJW7"/>
<evidence type="ECO:0000313" key="3">
    <source>
        <dbReference type="Proteomes" id="UP000220158"/>
    </source>
</evidence>
<keyword evidence="1" id="KW-0812">Transmembrane</keyword>
<name>A0A1J1GJW7_PLARL</name>
<dbReference type="Proteomes" id="UP000220158">
    <property type="component" value="Unassembled WGS sequence"/>
</dbReference>
<evidence type="ECO:0000313" key="2">
    <source>
        <dbReference type="EMBL" id="CRG84153.1"/>
    </source>
</evidence>
<sequence>MDIKYILKDKFDLRIARSLAEGREIIKSIDVESKINLSDVMKERYLEQDIIKTNSPIEIEKICSETDTELLQEKVKEKKINKNLLYRNALRKISLFSVVILPIIFIVTEIFLTSDEVQSLKRDSLLISLYLMLCSFFIIHL</sequence>